<dbReference type="Pfam" id="PF15612">
    <property type="entry name" value="WHIM1"/>
    <property type="match status" value="1"/>
</dbReference>
<evidence type="ECO:0000313" key="20">
    <source>
        <dbReference type="EMBL" id="BBA84421.1"/>
    </source>
</evidence>
<feature type="compositionally biased region" description="Basic and acidic residues" evidence="16">
    <location>
        <begin position="2707"/>
        <end position="2717"/>
    </location>
</feature>
<evidence type="ECO:0000259" key="17">
    <source>
        <dbReference type="PROSITE" id="PS50014"/>
    </source>
</evidence>
<evidence type="ECO:0000256" key="8">
    <source>
        <dbReference type="ARBA" id="ARBA00023015"/>
    </source>
</evidence>
<protein>
    <submittedName>
        <fullName evidence="20">Putative NURF301 isoform B</fullName>
    </submittedName>
</protein>
<evidence type="ECO:0000256" key="1">
    <source>
        <dbReference type="ARBA" id="ARBA00004123"/>
    </source>
</evidence>
<keyword evidence="3" id="KW-0479">Metal-binding</keyword>
<dbReference type="InterPro" id="IPR018501">
    <property type="entry name" value="DDT_dom"/>
</dbReference>
<feature type="compositionally biased region" description="Polar residues" evidence="16">
    <location>
        <begin position="2648"/>
        <end position="2659"/>
    </location>
</feature>
<dbReference type="InterPro" id="IPR019786">
    <property type="entry name" value="Zinc_finger_PHD-type_CS"/>
</dbReference>
<feature type="region of interest" description="Disordered" evidence="16">
    <location>
        <begin position="878"/>
        <end position="898"/>
    </location>
</feature>
<sequence>MSARGAKRRGRPPKSVVMERPRKFQYHLMKKPKYLLNRENRGSETPNSQTSTPTASRASSPVGSESSRRSIRSRGRYKHRRGGGGYQRRGYNPDAVEDKDSEYHYGSDFGDESSGKSDLEDDILRSDSELEGSLEGGGSSDSDFSLSSYSTISGTPKKFTLHRPPSPEPLWLQNREIPYLELPKSSDDLLIPKDLIMQALCVYEVLRHFRTLVRLSPFRFEEFCAAVMCEDQSILLAEIHIMLLKALLREEDSQQTHFGPLDQKDSVNVVLFFVDAMTWPEVLRSYVESDREFDSGTLNILNTSEYPFTTVENRLKVLQFLTDQFLITNPVREDLLNEGNIHYDDHCRICHRLGDLLCCETCPAVFHLECVEPPMEDVPEEDWQCSVCRAHKVSGVMECIPDVEKSGLLCRQEHLGFDRHGRKYWFLARRIFVESEDGEVWYYSTAVQLEELLEAIDGENMEVALAREIDDFKDEIVRQMELTEKLTNQNKGNKKSYLDVENAALLKLQKERQERRVKEEEERRERERQEAEELVRRMHEDAFDELPAIGAGLGISEGHIESALHLPQDLDPAASCLSPVTIETAETVNAVTTMMTTTTTTATNAGESEHVTEVITTTTTTTTTTSAIKMTSSFASSEGDEDEMDMDSDKEGEEGTTKIGKDGKKHTILTRSKTGSLQPRTFNMDDLKRRSTAALSKSELDKLQGDKKDKEIDKDSIDSTRITRLKAQQIATGTYMFKLGMENGFKSFANQYSINIAALNKLQRNEERDKKRHLSHKFSLTQASEFKWLGSLYGTRALLVSTLRQSILQLESSIQSSFMHPNWPLLRKPWITAVSVCINPRDFARALIVLQACIKPVVFAPVWHEALGHVRMQRLTASEREERKRLDKKDKKDKEEEEERNRLTYNFVKYTLGLKHMVWKQKGEEYRIHGQWGWLWLSTSRKFKIQDCHKMGLRAGPQKIMVQVKDGKDMKILAVDPNTYRFLIKKCAEDEASAEQKVKLEVNNIAVKGEPFTEEDSKDKVKDVVLERLEKAEIKEVEEGEEWEEKEKNKAGAEPDRTVSPVDVGKVKIKQESTSKGDRESSLKHLKVFPPICTFEEIDIIKALTSRGRLHYPKIAKKSRLDEFLARRTHLKVLEERRFAQNAGKLTNKSSSESENGKSTPDGDGEVDVENEESDDAESEGVSSAEQLLPSLFLGNLYVANNGTSAAGGPNNDIINSITQRITAIRQQYAKLTRLGRGLSCYCQQCNVSAVQSPGSAASPASSCYSPLCLQKARVHRELLILLRKVNSHSSNNNLLTAAVPTVKMVATTPTSHKVQNKDTLNTATEGGVDGMEAIRKDLESAVAVETTCEDEARVAVPIAEKASHKEESTNDNEDAGSVDTEEVVKSEAMDLDEGKISLNGTNHAQCTEMSSEIYTAVPDEVQRTEGELNSDGAISGPVAYSEVEVSTTTPPALGEAEVSPVTSDTCAEVEMSTSLQEDVSMKSEVKEQQMQNAVESSNVAKGGSTKALGEVRVSKTEVVTTTTTTSSQRTLQIVDGAVQSVKVTESKATLLNTHKSVVASRPSSGKLLNSILTSKCKMSSEVAATVIKKENGGSRKTVSNENSSTEVEEQGAGEQRVYSTTCTKGRLYLKKVAVSVADRRKKRTPVKYPLCSTFQTRSKRRNMLILPQHELRRLARLGGRMAVNGYHHLAKPNQQVWPYQCSRPLFKTCWLYRTVNLRSLAAAALQLRIIWACLRWDDMQVKPPANDGKHQVTTDTEIMTLEILKHRHVGKFMERTQYMRRKVVIPLELPKTVREVTSIRSGLRKRKRAESPQSTEPQVTEEWVEEEKLELWEIKQYGDRLEKANAQVVTRSRSGSIAPKTVSDAGTTAAGMGTTGKLEIVSGKATPEEIKEKMEQQLKMQRAAHQQKRALETLKMPSGQVLKVVPTTQQGTDGTLKMVTKVAIPPSPSTHSTGGKTALTSLLTSTTNSASGKTFLGTRRIFMTKGADGTTRVVTGPTSILPKTAGQQGQSLIKIQSPVTAAPPSQQRVQILKGPDGKLQVRGLMPGQQLVHMPDGKLHVLNTAQVQTSQVQQAAGNRVLAPGTKGAVIRNTTAGAGPAQQSAVVKSNATPTKQIAIAAAPAASTQQKGATDSPRSPTKSPQQHVMIRQQVVQKVAAQPGTVVVSGGQMFAPGQIVVSGNQVVGTPTQVMTTGGQLLSTGQLVVSGSNLAAQLASGKAQLATIGGQQVLIRTVTPGSNAVVVSAGTTVPALTSTSASSGTTVAAASGNLLVKTVTTPASLAQQRAVQVPVKSLKPAVGVTSSSASSNAKTQQTTVTAQNTTIIQQPAIQVQTTNTTVQTAASTTPSTVEAPSHQQVTPASPPAPEERAVGAEQATLEEQLLAGQPPGTVIKCVTAQVIQTPQGPRIVLQGLHGAEFTPQQLAVVQQQVKQQLLKAQATTGKQGVLGPTKIYLAVQPPPTPVQQPAAASTVAVTSPTTAPTPVTAQSPNKSQPKVVVQQVSQPDTPQIGVAAASSPPAATGNPVSQQQVVVNGQQQPVDEQLMSPMSTAAEPAIVTTTATAGTADLLSITSGTPSASNEFVLTPEYIQHTIKNALKEENLNPEIEEKLLELQRYQERQMKQEKTEVPPQPQVATSMTAKVPAKKRPSPNASHVNQQQGVSVKEDWESTPKRKAPKLDTKDVKPLRDDHSSEEKATTGTVASRSRTSKWRESQEERRRQQVQTKLQVLLFRHKELLKKDMIKKRALLEKELQIDIQKDLSTELAARTKAERNKQDEVRTGSGKRKSMPVSATTISPPSASRGGARPRKQQRTIPGPPGSGGTAPGGVGGGGGGGAGRKREKLYCLCRTPYDETKFYVGCDLCNNWFHGECVGITEEMSKSLTEFVCTECRHARDTQELYCLCKQPYDESQFYICCDRCQDWFHGRCVGILQSEADNIDEYICPNCQRNSNINFANMKNLSSKDFDGLRKLIKQLQTHKSAWPFMEPVDPNEAPDYYKVIKEPMDLQTIELRITERSYKKLSEFIGDMTKIFDNCRYYNPRESPFFKCAESLEAYFVQKIKCLRDKLVENK</sequence>
<feature type="region of interest" description="Disordered" evidence="16">
    <location>
        <begin position="1038"/>
        <end position="1082"/>
    </location>
</feature>
<evidence type="ECO:0000256" key="12">
    <source>
        <dbReference type="ARBA" id="ARBA00023242"/>
    </source>
</evidence>
<organism evidence="20">
    <name type="scientific">Reticulitermes speratus</name>
    <dbReference type="NCBI Taxonomy" id="60591"/>
    <lineage>
        <taxon>Eukaryota</taxon>
        <taxon>Metazoa</taxon>
        <taxon>Ecdysozoa</taxon>
        <taxon>Arthropoda</taxon>
        <taxon>Hexapoda</taxon>
        <taxon>Insecta</taxon>
        <taxon>Pterygota</taxon>
        <taxon>Neoptera</taxon>
        <taxon>Polyneoptera</taxon>
        <taxon>Dictyoptera</taxon>
        <taxon>Blattodea</taxon>
        <taxon>Blattoidea</taxon>
        <taxon>Termitoidae</taxon>
        <taxon>Rhinotermitidae</taxon>
        <taxon>Reticulitermes</taxon>
        <taxon>Frontotermes</taxon>
    </lineage>
</organism>
<feature type="compositionally biased region" description="Basic and acidic residues" evidence="16">
    <location>
        <begin position="1065"/>
        <end position="1082"/>
    </location>
</feature>
<evidence type="ECO:0000256" key="3">
    <source>
        <dbReference type="ARBA" id="ARBA00022723"/>
    </source>
</evidence>
<keyword evidence="12" id="KW-0539">Nucleus</keyword>
<dbReference type="CDD" id="cd15560">
    <property type="entry name" value="PHD2_3_BPTF"/>
    <property type="match status" value="2"/>
</dbReference>
<feature type="compositionally biased region" description="Low complexity" evidence="16">
    <location>
        <begin position="2463"/>
        <end position="2502"/>
    </location>
</feature>
<evidence type="ECO:0000256" key="2">
    <source>
        <dbReference type="ARBA" id="ARBA00022553"/>
    </source>
</evidence>
<feature type="compositionally biased region" description="Gly residues" evidence="16">
    <location>
        <begin position="2817"/>
        <end position="2834"/>
    </location>
</feature>
<dbReference type="InterPro" id="IPR038028">
    <property type="entry name" value="BPTF"/>
</dbReference>
<keyword evidence="7" id="KW-0156">Chromatin regulator</keyword>
<feature type="region of interest" description="Disordered" evidence="16">
    <location>
        <begin position="1593"/>
        <end position="1613"/>
    </location>
</feature>
<feature type="domain" description="DDT" evidence="19">
    <location>
        <begin position="193"/>
        <end position="253"/>
    </location>
</feature>
<feature type="domain" description="Bromo" evidence="17">
    <location>
        <begin position="2974"/>
        <end position="3044"/>
    </location>
</feature>
<dbReference type="SUPFAM" id="SSF47370">
    <property type="entry name" value="Bromodomain"/>
    <property type="match status" value="1"/>
</dbReference>
<dbReference type="InterPro" id="IPR001487">
    <property type="entry name" value="Bromodomain"/>
</dbReference>
<dbReference type="InterPro" id="IPR019787">
    <property type="entry name" value="Znf_PHD-finger"/>
</dbReference>
<dbReference type="PROSITE" id="PS50014">
    <property type="entry name" value="BROMODOMAIN_2"/>
    <property type="match status" value="1"/>
</dbReference>
<dbReference type="InterPro" id="IPR001965">
    <property type="entry name" value="Znf_PHD"/>
</dbReference>
<dbReference type="Pfam" id="PF15613">
    <property type="entry name" value="WSD"/>
    <property type="match status" value="1"/>
</dbReference>
<feature type="domain" description="PHD-type" evidence="18">
    <location>
        <begin position="2840"/>
        <end position="2891"/>
    </location>
</feature>
<feature type="region of interest" description="Disordered" evidence="16">
    <location>
        <begin position="1"/>
        <end position="119"/>
    </location>
</feature>
<comment type="subcellular location">
    <subcellularLocation>
        <location evidence="1">Nucleus</location>
    </subcellularLocation>
</comment>
<dbReference type="EMBL" id="FX985683">
    <property type="protein sequence ID" value="BBA84421.1"/>
    <property type="molecule type" value="mRNA"/>
</dbReference>
<feature type="compositionally biased region" description="Polar residues" evidence="16">
    <location>
        <begin position="2134"/>
        <end position="2144"/>
    </location>
</feature>
<feature type="region of interest" description="Disordered" evidence="16">
    <location>
        <begin position="2460"/>
        <end position="2502"/>
    </location>
</feature>
<evidence type="ECO:0000256" key="13">
    <source>
        <dbReference type="PROSITE-ProRule" id="PRU00035"/>
    </source>
</evidence>
<accession>A0A347ZJB5</accession>
<keyword evidence="9 15" id="KW-0175">Coiled coil</keyword>
<dbReference type="FunFam" id="3.30.40.10:FF:000036">
    <property type="entry name" value="nucleosome-remodeling factor subunit BPTF isoform X1"/>
    <property type="match status" value="1"/>
</dbReference>
<name>A0A347ZJB5_9NEOP</name>
<feature type="region of interest" description="Disordered" evidence="16">
    <location>
        <begin position="634"/>
        <end position="661"/>
    </location>
</feature>
<feature type="compositionally biased region" description="Basic and acidic residues" evidence="16">
    <location>
        <begin position="1045"/>
        <end position="1057"/>
    </location>
</feature>
<dbReference type="InterPro" id="IPR011011">
    <property type="entry name" value="Znf_FYVE_PHD"/>
</dbReference>
<dbReference type="InterPro" id="IPR018359">
    <property type="entry name" value="Bromodomain_CS"/>
</dbReference>
<dbReference type="Pfam" id="PF00628">
    <property type="entry name" value="PHD"/>
    <property type="match status" value="3"/>
</dbReference>
<feature type="compositionally biased region" description="Basic and acidic residues" evidence="16">
    <location>
        <begin position="2765"/>
        <end position="2777"/>
    </location>
</feature>
<evidence type="ECO:0000259" key="19">
    <source>
        <dbReference type="PROSITE" id="PS50827"/>
    </source>
</evidence>
<evidence type="ECO:0000256" key="16">
    <source>
        <dbReference type="SAM" id="MobiDB-lite"/>
    </source>
</evidence>
<feature type="region of interest" description="Disordered" evidence="16">
    <location>
        <begin position="2340"/>
        <end position="2368"/>
    </location>
</feature>
<dbReference type="Pfam" id="PF00439">
    <property type="entry name" value="Bromodomain"/>
    <property type="match status" value="1"/>
</dbReference>
<keyword evidence="5 14" id="KW-0863">Zinc-finger</keyword>
<dbReference type="SMART" id="SM00249">
    <property type="entry name" value="PHD"/>
    <property type="match status" value="3"/>
</dbReference>
<dbReference type="CDD" id="cd15559">
    <property type="entry name" value="PHD1_BPTF"/>
    <property type="match status" value="1"/>
</dbReference>
<feature type="compositionally biased region" description="Acidic residues" evidence="16">
    <location>
        <begin position="1163"/>
        <end position="1179"/>
    </location>
</feature>
<feature type="compositionally biased region" description="Basic and acidic residues" evidence="16">
    <location>
        <begin position="96"/>
        <end position="105"/>
    </location>
</feature>
<evidence type="ECO:0000256" key="4">
    <source>
        <dbReference type="ARBA" id="ARBA00022737"/>
    </source>
</evidence>
<feature type="compositionally biased region" description="Low complexity" evidence="16">
    <location>
        <begin position="1147"/>
        <end position="1162"/>
    </location>
</feature>
<dbReference type="GO" id="GO:0045892">
    <property type="term" value="P:negative regulation of DNA-templated transcription"/>
    <property type="evidence" value="ECO:0007669"/>
    <property type="project" value="UniProtKB-ARBA"/>
</dbReference>
<dbReference type="PROSITE" id="PS01359">
    <property type="entry name" value="ZF_PHD_1"/>
    <property type="match status" value="1"/>
</dbReference>
<evidence type="ECO:0000256" key="6">
    <source>
        <dbReference type="ARBA" id="ARBA00022833"/>
    </source>
</evidence>
<feature type="region of interest" description="Disordered" evidence="16">
    <location>
        <begin position="2765"/>
        <end position="2836"/>
    </location>
</feature>
<dbReference type="GO" id="GO:0006338">
    <property type="term" value="P:chromatin remodeling"/>
    <property type="evidence" value="ECO:0007669"/>
    <property type="project" value="UniProtKB-ARBA"/>
</dbReference>
<evidence type="ECO:0000256" key="14">
    <source>
        <dbReference type="PROSITE-ProRule" id="PRU00146"/>
    </source>
</evidence>
<feature type="compositionally biased region" description="Low complexity" evidence="16">
    <location>
        <begin position="48"/>
        <end position="65"/>
    </location>
</feature>
<evidence type="ECO:0000256" key="9">
    <source>
        <dbReference type="ARBA" id="ARBA00023054"/>
    </source>
</evidence>
<dbReference type="GO" id="GO:0000978">
    <property type="term" value="F:RNA polymerase II cis-regulatory region sequence-specific DNA binding"/>
    <property type="evidence" value="ECO:0007669"/>
    <property type="project" value="TreeGrafter"/>
</dbReference>
<feature type="compositionally biased region" description="Basic and acidic residues" evidence="16">
    <location>
        <begin position="2661"/>
        <end position="2694"/>
    </location>
</feature>
<dbReference type="PANTHER" id="PTHR45975">
    <property type="entry name" value="NUCLEOSOME-REMODELING FACTOR SUBUNIT BPTF"/>
    <property type="match status" value="1"/>
</dbReference>
<reference evidence="20" key="1">
    <citation type="journal article" date="2018" name="Insect Sci.">
        <title>Transcriptomic analysis of epigenetic modification genes in the termite Reticulitermes speratus.</title>
        <authorList>
            <person name="Mitaka Y."/>
            <person name="Tasaki E."/>
            <person name="Nozaki T."/>
            <person name="Fuchikawa T."/>
            <person name="Kobayashi K."/>
            <person name="Matsuura K."/>
        </authorList>
    </citation>
    <scope>NUCLEOTIDE SEQUENCE</scope>
</reference>
<feature type="region of interest" description="Disordered" evidence="16">
    <location>
        <begin position="1361"/>
        <end position="1380"/>
    </location>
</feature>
<dbReference type="SMART" id="SM00571">
    <property type="entry name" value="DDT"/>
    <property type="match status" value="1"/>
</dbReference>
<dbReference type="GO" id="GO:0016589">
    <property type="term" value="C:NURF complex"/>
    <property type="evidence" value="ECO:0007669"/>
    <property type="project" value="InterPro"/>
</dbReference>
<dbReference type="GO" id="GO:0045944">
    <property type="term" value="P:positive regulation of transcription by RNA polymerase II"/>
    <property type="evidence" value="ECO:0007669"/>
    <property type="project" value="UniProtKB-ARBA"/>
</dbReference>
<dbReference type="PRINTS" id="PR00503">
    <property type="entry name" value="BROMODOMAIN"/>
</dbReference>
<dbReference type="FunFam" id="3.30.40.10:FF:000048">
    <property type="entry name" value="nucleosome-remodeling factor subunit BPTF isoform X1"/>
    <property type="match status" value="2"/>
</dbReference>
<evidence type="ECO:0000256" key="15">
    <source>
        <dbReference type="SAM" id="Coils"/>
    </source>
</evidence>
<dbReference type="GO" id="GO:0008270">
    <property type="term" value="F:zinc ion binding"/>
    <property type="evidence" value="ECO:0007669"/>
    <property type="project" value="UniProtKB-KW"/>
</dbReference>
<dbReference type="PANTHER" id="PTHR45975:SF2">
    <property type="entry name" value="NUCLEOSOME-REMODELING FACTOR SUBUNIT BPTF"/>
    <property type="match status" value="1"/>
</dbReference>
<feature type="compositionally biased region" description="Basic residues" evidence="16">
    <location>
        <begin position="69"/>
        <end position="82"/>
    </location>
</feature>
<evidence type="ECO:0000256" key="11">
    <source>
        <dbReference type="ARBA" id="ARBA00023163"/>
    </source>
</evidence>
<feature type="compositionally biased region" description="Acidic residues" evidence="16">
    <location>
        <begin position="1370"/>
        <end position="1380"/>
    </location>
</feature>
<evidence type="ECO:0000256" key="7">
    <source>
        <dbReference type="ARBA" id="ARBA00022853"/>
    </source>
</evidence>
<feature type="coiled-coil region" evidence="15">
    <location>
        <begin position="503"/>
        <end position="541"/>
    </location>
</feature>
<dbReference type="PROSITE" id="PS50016">
    <property type="entry name" value="ZF_PHD_2"/>
    <property type="match status" value="3"/>
</dbReference>
<dbReference type="InterPro" id="IPR028942">
    <property type="entry name" value="WHIM1_dom"/>
</dbReference>
<feature type="region of interest" description="Disordered" evidence="16">
    <location>
        <begin position="2619"/>
        <end position="2720"/>
    </location>
</feature>
<evidence type="ECO:0000256" key="10">
    <source>
        <dbReference type="ARBA" id="ARBA00023117"/>
    </source>
</evidence>
<feature type="compositionally biased region" description="Basic residues" evidence="16">
    <location>
        <begin position="23"/>
        <end position="33"/>
    </location>
</feature>
<feature type="domain" description="PHD-type" evidence="18">
    <location>
        <begin position="344"/>
        <end position="391"/>
    </location>
</feature>
<feature type="compositionally biased region" description="Low complexity" evidence="16">
    <location>
        <begin position="2340"/>
        <end position="2349"/>
    </location>
</feature>
<dbReference type="Gene3D" id="3.30.40.10">
    <property type="entry name" value="Zinc/RING finger domain, C3HC4 (zinc finger)"/>
    <property type="match status" value="3"/>
</dbReference>
<dbReference type="Gene3D" id="1.20.920.10">
    <property type="entry name" value="Bromodomain-like"/>
    <property type="match status" value="1"/>
</dbReference>
<feature type="compositionally biased region" description="Low complexity" evidence="16">
    <location>
        <begin position="2120"/>
        <end position="2131"/>
    </location>
</feature>
<feature type="region of interest" description="Disordered" evidence="16">
    <location>
        <begin position="1801"/>
        <end position="1822"/>
    </location>
</feature>
<dbReference type="CDD" id="cd05509">
    <property type="entry name" value="Bromo_gcn5_like"/>
    <property type="match status" value="1"/>
</dbReference>
<dbReference type="InterPro" id="IPR036427">
    <property type="entry name" value="Bromodomain-like_sf"/>
</dbReference>
<keyword evidence="8" id="KW-0805">Transcription regulation</keyword>
<dbReference type="PROSITE" id="PS00633">
    <property type="entry name" value="BROMODOMAIN_1"/>
    <property type="match status" value="1"/>
</dbReference>
<dbReference type="InterPro" id="IPR028941">
    <property type="entry name" value="WHIM2_dom"/>
</dbReference>
<keyword evidence="6" id="KW-0862">Zinc</keyword>
<keyword evidence="4" id="KW-0677">Repeat</keyword>
<gene>
    <name evidence="20" type="primary">NURF301</name>
</gene>
<proteinExistence type="evidence at transcript level"/>
<keyword evidence="11" id="KW-0804">Transcription</keyword>
<feature type="region of interest" description="Disordered" evidence="16">
    <location>
        <begin position="1144"/>
        <end position="1181"/>
    </location>
</feature>
<evidence type="ECO:0000259" key="18">
    <source>
        <dbReference type="PROSITE" id="PS50016"/>
    </source>
</evidence>
<dbReference type="InterPro" id="IPR013083">
    <property type="entry name" value="Znf_RING/FYVE/PHD"/>
</dbReference>
<evidence type="ECO:0000256" key="5">
    <source>
        <dbReference type="ARBA" id="ARBA00022771"/>
    </source>
</evidence>
<feature type="compositionally biased region" description="Basic residues" evidence="16">
    <location>
        <begin position="1"/>
        <end position="12"/>
    </location>
</feature>
<keyword evidence="2" id="KW-0597">Phosphoprotein</keyword>
<dbReference type="Pfam" id="PF02791">
    <property type="entry name" value="DDT"/>
    <property type="match status" value="1"/>
</dbReference>
<feature type="compositionally biased region" description="Polar residues" evidence="16">
    <location>
        <begin position="2788"/>
        <end position="2797"/>
    </location>
</feature>
<dbReference type="SMART" id="SM00297">
    <property type="entry name" value="BROMO"/>
    <property type="match status" value="1"/>
</dbReference>
<keyword evidence="10 13" id="KW-0103">Bromodomain</keyword>
<feature type="region of interest" description="Disordered" evidence="16">
    <location>
        <begin position="2120"/>
        <end position="2144"/>
    </location>
</feature>
<dbReference type="PROSITE" id="PS50827">
    <property type="entry name" value="DDT"/>
    <property type="match status" value="1"/>
</dbReference>
<feature type="compositionally biased region" description="Basic and acidic residues" evidence="16">
    <location>
        <begin position="647"/>
        <end position="661"/>
    </location>
</feature>
<dbReference type="SUPFAM" id="SSF57903">
    <property type="entry name" value="FYVE/PHD zinc finger"/>
    <property type="match status" value="3"/>
</dbReference>
<feature type="domain" description="PHD-type" evidence="18">
    <location>
        <begin position="2896"/>
        <end position="2947"/>
    </location>
</feature>